<protein>
    <submittedName>
        <fullName evidence="1">Uncharacterized protein</fullName>
    </submittedName>
</protein>
<keyword evidence="2" id="KW-1185">Reference proteome</keyword>
<evidence type="ECO:0000313" key="1">
    <source>
        <dbReference type="EMBL" id="KAJ3544618.1"/>
    </source>
</evidence>
<comment type="caution">
    <text evidence="1">The sequence shown here is derived from an EMBL/GenBank/DDBJ whole genome shotgun (WGS) entry which is preliminary data.</text>
</comment>
<sequence length="467" mass="51870">MSDKPASEHHEPDHIENLKALPDGVQKEAGLVLAAEGLDCQTSLKLASDGHTVLLPQPTDDPGDPLNWSSYRKHLVLFTIAWAAMCADFTGASGSSVIFDQAGEWHISPNKANQPNAINVLFNGIGGLLWVPLSSIWGRAPVLFWTTVVGLAVNIGTAVAPNYDTYFAMRVLSGLFLTSGQTIAIALLRDIFFYHERARKIGLWAALYIASPYLGPCLGNFVIYETSHWPDVYWMGVGVIGVQLILVLACIDETWYNRELPDSNQPKRRSDFGSRLMRIMGIWQIQHREYFQDTIPVLKKLFTTITRPAFALICFAYFLCFAWAIGINISSTILFSMPKEVGGYGYSTRTIGFLYFTTFVAVFLGELFGHYFNDYMAHRYIKRHHGLYEPEVRLWTIYISIAFMVPALILVGQAFARTLHISAAIMGWGTYIFGLMLMSVSVTAYALDSYPTVPAELGGAVAGACGR</sequence>
<gene>
    <name evidence="1" type="ORF">NM208_g2947</name>
</gene>
<accession>A0ACC1SQY0</accession>
<reference evidence="1" key="1">
    <citation type="submission" date="2022-08" db="EMBL/GenBank/DDBJ databases">
        <title>Genome Sequence of Fusarium decemcellulare.</title>
        <authorList>
            <person name="Buettner E."/>
        </authorList>
    </citation>
    <scope>NUCLEOTIDE SEQUENCE</scope>
    <source>
        <strain evidence="1">Babe19</strain>
    </source>
</reference>
<name>A0ACC1SQY0_9HYPO</name>
<evidence type="ECO:0000313" key="2">
    <source>
        <dbReference type="Proteomes" id="UP001148629"/>
    </source>
</evidence>
<dbReference type="Proteomes" id="UP001148629">
    <property type="component" value="Unassembled WGS sequence"/>
</dbReference>
<proteinExistence type="predicted"/>
<dbReference type="EMBL" id="JANRMS010000186">
    <property type="protein sequence ID" value="KAJ3544618.1"/>
    <property type="molecule type" value="Genomic_DNA"/>
</dbReference>
<organism evidence="1 2">
    <name type="scientific">Fusarium decemcellulare</name>
    <dbReference type="NCBI Taxonomy" id="57161"/>
    <lineage>
        <taxon>Eukaryota</taxon>
        <taxon>Fungi</taxon>
        <taxon>Dikarya</taxon>
        <taxon>Ascomycota</taxon>
        <taxon>Pezizomycotina</taxon>
        <taxon>Sordariomycetes</taxon>
        <taxon>Hypocreomycetidae</taxon>
        <taxon>Hypocreales</taxon>
        <taxon>Nectriaceae</taxon>
        <taxon>Fusarium</taxon>
        <taxon>Fusarium decemcellulare species complex</taxon>
    </lineage>
</organism>